<keyword evidence="10" id="KW-0464">Manganese</keyword>
<dbReference type="GO" id="GO:0005886">
    <property type="term" value="C:plasma membrane"/>
    <property type="evidence" value="ECO:0007669"/>
    <property type="project" value="UniProtKB-SubCell"/>
</dbReference>
<dbReference type="PANTHER" id="PTHR47371:SF3">
    <property type="entry name" value="PHOSPHOGLYCEROL TRANSFERASE I"/>
    <property type="match status" value="1"/>
</dbReference>
<feature type="binding site" evidence="11">
    <location>
        <position position="469"/>
    </location>
    <ligand>
        <name>Mn(2+)</name>
        <dbReference type="ChEBI" id="CHEBI:29035"/>
    </ligand>
</feature>
<evidence type="ECO:0000256" key="8">
    <source>
        <dbReference type="PIRNR" id="PIRNR005091"/>
    </source>
</evidence>
<name>A0A433HT08_9BACI</name>
<evidence type="ECO:0000256" key="4">
    <source>
        <dbReference type="ARBA" id="ARBA00022475"/>
    </source>
</evidence>
<dbReference type="EMBL" id="RYZZ01000005">
    <property type="protein sequence ID" value="RUQ31447.1"/>
    <property type="molecule type" value="Genomic_DNA"/>
</dbReference>
<feature type="transmembrane region" description="Helical" evidence="12">
    <location>
        <begin position="12"/>
        <end position="34"/>
    </location>
</feature>
<comment type="subcellular location">
    <subcellularLocation>
        <location evidence="1">Cell membrane</location>
        <topology evidence="1">Multi-pass membrane protein</topology>
    </subcellularLocation>
</comment>
<feature type="domain" description="Sulfatase N-terminal" evidence="13">
    <location>
        <begin position="244"/>
        <end position="531"/>
    </location>
</feature>
<dbReference type="OrthoDB" id="5901192at2"/>
<gene>
    <name evidence="14" type="ORF">ELQ35_03615</name>
</gene>
<dbReference type="InterPro" id="IPR012160">
    <property type="entry name" value="LtaS-like"/>
</dbReference>
<dbReference type="Pfam" id="PF00884">
    <property type="entry name" value="Sulfatase"/>
    <property type="match status" value="1"/>
</dbReference>
<dbReference type="GO" id="GO:0046872">
    <property type="term" value="F:metal ion binding"/>
    <property type="evidence" value="ECO:0007669"/>
    <property type="project" value="UniProtKB-KW"/>
</dbReference>
<feature type="binding site" evidence="11">
    <location>
        <position position="470"/>
    </location>
    <ligand>
        <name>Mn(2+)</name>
        <dbReference type="ChEBI" id="CHEBI:29035"/>
    </ligand>
</feature>
<feature type="binding site" evidence="11">
    <location>
        <position position="294"/>
    </location>
    <ligand>
        <name>Mn(2+)</name>
        <dbReference type="ChEBI" id="CHEBI:29035"/>
    </ligand>
</feature>
<comment type="similarity">
    <text evidence="3 8">Belongs to the LTA synthase family.</text>
</comment>
<evidence type="ECO:0000256" key="5">
    <source>
        <dbReference type="ARBA" id="ARBA00022692"/>
    </source>
</evidence>
<evidence type="ECO:0000313" key="14">
    <source>
        <dbReference type="EMBL" id="RUQ31447.1"/>
    </source>
</evidence>
<evidence type="ECO:0000256" key="3">
    <source>
        <dbReference type="ARBA" id="ARBA00009983"/>
    </source>
</evidence>
<evidence type="ECO:0000256" key="6">
    <source>
        <dbReference type="ARBA" id="ARBA00022989"/>
    </source>
</evidence>
<accession>A0A433HT08</accession>
<keyword evidence="7 8" id="KW-0472">Membrane</keyword>
<keyword evidence="5 12" id="KW-0812">Transmembrane</keyword>
<dbReference type="InterPro" id="IPR017850">
    <property type="entry name" value="Alkaline_phosphatase_core_sf"/>
</dbReference>
<dbReference type="AlphaFoldDB" id="A0A433HT08"/>
<comment type="caution">
    <text evidence="14">The sequence shown here is derived from an EMBL/GenBank/DDBJ whole genome shotgun (WGS) entry which is preliminary data.</text>
</comment>
<evidence type="ECO:0000256" key="11">
    <source>
        <dbReference type="PIRSR" id="PIRSR005091-3"/>
    </source>
</evidence>
<comment type="pathway">
    <text evidence="2">Cell wall biogenesis; lipoteichoic acid biosynthesis.</text>
</comment>
<evidence type="ECO:0000256" key="1">
    <source>
        <dbReference type="ARBA" id="ARBA00004651"/>
    </source>
</evidence>
<dbReference type="PIRSF" id="PIRSF005091">
    <property type="entry name" value="Mmb_sulf_HI1246"/>
    <property type="match status" value="1"/>
</dbReference>
<feature type="active site" evidence="9">
    <location>
        <position position="294"/>
    </location>
</feature>
<dbReference type="SUPFAM" id="SSF53649">
    <property type="entry name" value="Alkaline phosphatase-like"/>
    <property type="match status" value="1"/>
</dbReference>
<proteinExistence type="inferred from homology"/>
<feature type="transmembrane region" description="Helical" evidence="12">
    <location>
        <begin position="71"/>
        <end position="91"/>
    </location>
</feature>
<dbReference type="Proteomes" id="UP000267430">
    <property type="component" value="Unassembled WGS sequence"/>
</dbReference>
<evidence type="ECO:0000256" key="10">
    <source>
        <dbReference type="PIRSR" id="PIRSR005091-2"/>
    </source>
</evidence>
<keyword evidence="4 8" id="KW-1003">Cell membrane</keyword>
<keyword evidence="6 12" id="KW-1133">Transmembrane helix</keyword>
<feature type="transmembrane region" description="Helical" evidence="12">
    <location>
        <begin position="126"/>
        <end position="143"/>
    </location>
</feature>
<evidence type="ECO:0000256" key="12">
    <source>
        <dbReference type="SAM" id="Phobius"/>
    </source>
</evidence>
<organism evidence="14 15">
    <name type="scientific">Peribacillus cavernae</name>
    <dbReference type="NCBI Taxonomy" id="1674310"/>
    <lineage>
        <taxon>Bacteria</taxon>
        <taxon>Bacillati</taxon>
        <taxon>Bacillota</taxon>
        <taxon>Bacilli</taxon>
        <taxon>Bacillales</taxon>
        <taxon>Bacillaceae</taxon>
        <taxon>Peribacillus</taxon>
    </lineage>
</organism>
<evidence type="ECO:0000313" key="15">
    <source>
        <dbReference type="Proteomes" id="UP000267430"/>
    </source>
</evidence>
<dbReference type="Gene3D" id="3.40.720.10">
    <property type="entry name" value="Alkaline Phosphatase, subunit A"/>
    <property type="match status" value="1"/>
</dbReference>
<dbReference type="PANTHER" id="PTHR47371">
    <property type="entry name" value="LIPOTEICHOIC ACID SYNTHASE"/>
    <property type="match status" value="1"/>
</dbReference>
<protein>
    <submittedName>
        <fullName evidence="14">LTA synthase family protein</fullName>
    </submittedName>
</protein>
<evidence type="ECO:0000256" key="9">
    <source>
        <dbReference type="PIRSR" id="PIRSR005091-1"/>
    </source>
</evidence>
<feature type="transmembrane region" description="Helical" evidence="12">
    <location>
        <begin position="155"/>
        <end position="174"/>
    </location>
</feature>
<reference evidence="14 15" key="1">
    <citation type="submission" date="2018-12" db="EMBL/GenBank/DDBJ databases">
        <title>Bacillus chawlae sp. nov., Bacillus glennii sp. nov., and Bacillus saganii sp. nov. Isolated from the Vehicle Assembly Building at Kennedy Space Center where the Viking Spacecraft were Assembled.</title>
        <authorList>
            <person name="Seuylemezian A."/>
            <person name="Vaishampayan P."/>
        </authorList>
    </citation>
    <scope>NUCLEOTIDE SEQUENCE [LARGE SCALE GENOMIC DNA]</scope>
    <source>
        <strain evidence="14 15">L5</strain>
    </source>
</reference>
<sequence>MLLPFSKNQRHTILLFFFTVGFISLCWVLKTLYFIHEIELAPHKKLLLFSSSGLGLLIGGILASGKSKFKLSFAFLLYLIVSFLLYADVLYERYYDSILHIELLSQANQVGDVKDSIATLVYKTDYWYWIDIVLVAMVLVLFYKKKDKEKTPIRSLTALVVGMAFILTAAFYPLKDNFSDQYKVALTGILPAHIHDLSNTISKKVEAEENALQQTGELKEIRKYLKENQIYQKSSPYYGKFNGKNIIMIQAESLNTFPLGLEVKGEEVTPNINKLIKTSHYYPNTYLQIGHGNTSDAEFVANNSVYPMAERGIYKQYPTNDYLSLAKVLKGEGYSTSATHGNKPDFWNRELAYPKQGYQAFYHINHSKLKRDEIIGMGISDESIFKQMVNIYKEDKKPFYSFIVSLTNHRPFEMPKDYQFMNLPDSLTGTPTGNYLQSIRYFDQALGIYIDLLKKENIWDDTIFIVYGDHYGLLPKDKSEVKKLLNVTFEEKSRFNIPLIIHHPKQKTGETHDIVGSQMDIYPTLTSLLGIDRPLVQFGKPLDIERKGYVGFAYETTRYSFYSDDYDYIASHDGIFSSGKCINNETKKPVNVNACQKGYNKVLKDTEISSFLLKNNLLPQVFPQQ</sequence>
<evidence type="ECO:0000256" key="7">
    <source>
        <dbReference type="ARBA" id="ARBA00023136"/>
    </source>
</evidence>
<feature type="binding site" evidence="11">
    <location>
        <position position="252"/>
    </location>
    <ligand>
        <name>Mn(2+)</name>
        <dbReference type="ChEBI" id="CHEBI:29035"/>
    </ligand>
</feature>
<evidence type="ECO:0000259" key="13">
    <source>
        <dbReference type="Pfam" id="PF00884"/>
    </source>
</evidence>
<dbReference type="InterPro" id="IPR050448">
    <property type="entry name" value="OpgB/LTA_synthase_biosynth"/>
</dbReference>
<evidence type="ECO:0000256" key="2">
    <source>
        <dbReference type="ARBA" id="ARBA00004936"/>
    </source>
</evidence>
<dbReference type="Gene3D" id="3.30.1120.170">
    <property type="match status" value="1"/>
</dbReference>
<keyword evidence="15" id="KW-1185">Reference proteome</keyword>
<keyword evidence="10" id="KW-0479">Metal-binding</keyword>
<dbReference type="RefSeq" id="WP_126863470.1">
    <property type="nucleotide sequence ID" value="NZ_JAUSTX010000004.1"/>
</dbReference>
<dbReference type="CDD" id="cd16015">
    <property type="entry name" value="LTA_synthase"/>
    <property type="match status" value="1"/>
</dbReference>
<feature type="binding site" evidence="10">
    <location>
        <position position="409"/>
    </location>
    <ligand>
        <name>substrate</name>
    </ligand>
</feature>
<feature type="transmembrane region" description="Helical" evidence="12">
    <location>
        <begin position="46"/>
        <end position="64"/>
    </location>
</feature>
<dbReference type="InterPro" id="IPR000917">
    <property type="entry name" value="Sulfatase_N"/>
</dbReference>